<evidence type="ECO:0000259" key="2">
    <source>
        <dbReference type="Pfam" id="PF00561"/>
    </source>
</evidence>
<dbReference type="Gene3D" id="3.40.50.1820">
    <property type="entry name" value="alpha/beta hydrolase"/>
    <property type="match status" value="1"/>
</dbReference>
<dbReference type="Pfam" id="PF00561">
    <property type="entry name" value="Abhydrolase_1"/>
    <property type="match status" value="1"/>
</dbReference>
<proteinExistence type="predicted"/>
<keyword evidence="4" id="KW-1185">Reference proteome</keyword>
<dbReference type="SUPFAM" id="SSF53474">
    <property type="entry name" value="alpha/beta-Hydrolases"/>
    <property type="match status" value="1"/>
</dbReference>
<organism evidence="3 4">
    <name type="scientific">Microbacterium laevaniformans</name>
    <dbReference type="NCBI Taxonomy" id="36807"/>
    <lineage>
        <taxon>Bacteria</taxon>
        <taxon>Bacillati</taxon>
        <taxon>Actinomycetota</taxon>
        <taxon>Actinomycetes</taxon>
        <taxon>Micrococcales</taxon>
        <taxon>Microbacteriaceae</taxon>
        <taxon>Microbacterium</taxon>
    </lineage>
</organism>
<dbReference type="InterPro" id="IPR050266">
    <property type="entry name" value="AB_hydrolase_sf"/>
</dbReference>
<reference evidence="3 4" key="1">
    <citation type="submission" date="2016-01" db="EMBL/GenBank/DDBJ databases">
        <title>Draft genome sequences of Microbacterium laevaniformans LCDC 91-0039 and the type strain of Microbacterium hominis LCDC 84-209.</title>
        <authorList>
            <person name="Bernier A.-M."/>
            <person name="Bernard K."/>
        </authorList>
    </citation>
    <scope>NUCLEOTIDE SEQUENCE [LARGE SCALE GENOMIC DNA]</scope>
    <source>
        <strain evidence="3 4">LCDC 91-0039</strain>
    </source>
</reference>
<comment type="caution">
    <text evidence="3">The sequence shown here is derived from an EMBL/GenBank/DDBJ whole genome shotgun (WGS) entry which is preliminary data.</text>
</comment>
<evidence type="ECO:0000313" key="4">
    <source>
        <dbReference type="Proteomes" id="UP000075357"/>
    </source>
</evidence>
<evidence type="ECO:0000256" key="1">
    <source>
        <dbReference type="ARBA" id="ARBA00022801"/>
    </source>
</evidence>
<dbReference type="PANTHER" id="PTHR43798:SF31">
    <property type="entry name" value="AB HYDROLASE SUPERFAMILY PROTEIN YCLE"/>
    <property type="match status" value="1"/>
</dbReference>
<name>A0A150H6K0_9MICO</name>
<dbReference type="Proteomes" id="UP000075357">
    <property type="component" value="Unassembled WGS sequence"/>
</dbReference>
<accession>A0A150H6K0</accession>
<dbReference type="PATRIC" id="fig|36807.3.peg.2585"/>
<gene>
    <name evidence="3" type="ORF">Mlaev_02540</name>
</gene>
<dbReference type="STRING" id="36807.Mlaev_02540"/>
<dbReference type="PRINTS" id="PR00111">
    <property type="entry name" value="ABHYDROLASE"/>
</dbReference>
<dbReference type="EMBL" id="LRAD01000056">
    <property type="protein sequence ID" value="KXZ57757.1"/>
    <property type="molecule type" value="Genomic_DNA"/>
</dbReference>
<sequence>MSTRVVRAVDVAVPGGSLRVGVWEAGPDAPTILAVHGVTSSHLAWEMLAEALPHVRIIAPDLRGRGRSNGVQGAAGMAAHADDLAAVCAALHAVPDLVVAHSMGAFVSVVFAHRHPDLVARLLLVDGGLPLAAPADLTPDELVAAILGPTAARLSRRFADVDDYLAFWRAHPAFADDWSPALEHYLAYDLEREPDGSYRPATSYATTVEDTVDMNTRDTVRNALDALTTPTTLVTVPRGLQDETPGLYPPVHLAAQLAAYPSVAHVAWPEFNHYTVVLSHAGADRLAALVEEQLAASVPHAP</sequence>
<feature type="domain" description="AB hydrolase-1" evidence="2">
    <location>
        <begin position="30"/>
        <end position="137"/>
    </location>
</feature>
<dbReference type="GO" id="GO:0050357">
    <property type="term" value="F:tropinesterase activity"/>
    <property type="evidence" value="ECO:0007669"/>
    <property type="project" value="UniProtKB-EC"/>
</dbReference>
<protein>
    <submittedName>
        <fullName evidence="3">Tropinesterase</fullName>
        <ecNumber evidence="3">3.1.1.10</ecNumber>
    </submittedName>
</protein>
<dbReference type="InterPro" id="IPR029058">
    <property type="entry name" value="AB_hydrolase_fold"/>
</dbReference>
<dbReference type="RefSeq" id="WP_061683726.1">
    <property type="nucleotide sequence ID" value="NZ_LRAD01000056.1"/>
</dbReference>
<evidence type="ECO:0000313" key="3">
    <source>
        <dbReference type="EMBL" id="KXZ57757.1"/>
    </source>
</evidence>
<keyword evidence="1 3" id="KW-0378">Hydrolase</keyword>
<dbReference type="EC" id="3.1.1.10" evidence="3"/>
<dbReference type="PANTHER" id="PTHR43798">
    <property type="entry name" value="MONOACYLGLYCEROL LIPASE"/>
    <property type="match status" value="1"/>
</dbReference>
<dbReference type="InterPro" id="IPR000073">
    <property type="entry name" value="AB_hydrolase_1"/>
</dbReference>
<dbReference type="GO" id="GO:0016020">
    <property type="term" value="C:membrane"/>
    <property type="evidence" value="ECO:0007669"/>
    <property type="project" value="TreeGrafter"/>
</dbReference>
<dbReference type="AlphaFoldDB" id="A0A150H6K0"/>